<dbReference type="PANTHER" id="PTHR30616:SF2">
    <property type="entry name" value="PURINE NUCLEOSIDE PHOSPHORYLASE LACC1"/>
    <property type="match status" value="1"/>
</dbReference>
<comment type="caution">
    <text evidence="11">The sequence shown here is derived from an EMBL/GenBank/DDBJ whole genome shotgun (WGS) entry which is preliminary data.</text>
</comment>
<dbReference type="Proteomes" id="UP001564408">
    <property type="component" value="Unassembled WGS sequence"/>
</dbReference>
<evidence type="ECO:0000256" key="9">
    <source>
        <dbReference type="ARBA" id="ARBA00049893"/>
    </source>
</evidence>
<evidence type="ECO:0000256" key="2">
    <source>
        <dbReference type="ARBA" id="ARBA00007353"/>
    </source>
</evidence>
<gene>
    <name evidence="11" type="primary">pgeF</name>
    <name evidence="11" type="ORF">ABC977_13485</name>
</gene>
<evidence type="ECO:0000256" key="7">
    <source>
        <dbReference type="ARBA" id="ARBA00047989"/>
    </source>
</evidence>
<comment type="catalytic activity">
    <reaction evidence="9">
        <text>S-methyl-5'-thioadenosine + phosphate = 5-(methylsulfanyl)-alpha-D-ribose 1-phosphate + adenine</text>
        <dbReference type="Rhea" id="RHEA:11852"/>
        <dbReference type="ChEBI" id="CHEBI:16708"/>
        <dbReference type="ChEBI" id="CHEBI:17509"/>
        <dbReference type="ChEBI" id="CHEBI:43474"/>
        <dbReference type="ChEBI" id="CHEBI:58533"/>
        <dbReference type="EC" id="2.4.2.28"/>
    </reaction>
    <physiologicalReaction direction="left-to-right" evidence="9">
        <dbReference type="Rhea" id="RHEA:11853"/>
    </physiologicalReaction>
</comment>
<dbReference type="NCBIfam" id="TIGR00726">
    <property type="entry name" value="peptidoglycan editing factor PgeF"/>
    <property type="match status" value="1"/>
</dbReference>
<dbReference type="RefSeq" id="WP_369667798.1">
    <property type="nucleotide sequence ID" value="NZ_JBDKXB010000021.1"/>
</dbReference>
<keyword evidence="12" id="KW-1185">Reference proteome</keyword>
<reference evidence="11 12" key="1">
    <citation type="submission" date="2024-05" db="EMBL/GenBank/DDBJ databases">
        <title>Genome Sequence and Characterization of the New Strain Purple Sulfur Bacterium of Genus Thioalkalicoccus.</title>
        <authorList>
            <person name="Bryantseva I.A."/>
            <person name="Kyndt J.A."/>
            <person name="Imhoff J.F."/>
        </authorList>
    </citation>
    <scope>NUCLEOTIDE SEQUENCE [LARGE SCALE GENOMIC DNA]</scope>
    <source>
        <strain evidence="11 12">Um2</strain>
    </source>
</reference>
<dbReference type="InterPro" id="IPR011324">
    <property type="entry name" value="Cytotoxic_necrot_fac-like_cat"/>
</dbReference>
<comment type="similarity">
    <text evidence="2 10">Belongs to the purine nucleoside phosphorylase YfiH/LACC1 family.</text>
</comment>
<sequence length="252" mass="27143">MWIEPDWPAPANVRALCTTRHGGVSTEPFASLNLADHVGDDPDAVARNRAILRERTAIPADPIWLRQVHGTRVTDAAKNGADREADAAFTDSAGIVCAVLTADCLPLLLCDRSGLRIAAVHAGWRGLAAGVIEAAIDRFPVDPGGLLAWMGPAIGPRAFVVGGEVRERFLHQDPAAAAAFEPAQADRWHADLYALARRRLALRGVRAVWGGRLCTHADPGRFFSYRRDGRCGRIATLIWLTGGDRAREPVGP</sequence>
<comment type="catalytic activity">
    <reaction evidence="1">
        <text>inosine + phosphate = alpha-D-ribose 1-phosphate + hypoxanthine</text>
        <dbReference type="Rhea" id="RHEA:27646"/>
        <dbReference type="ChEBI" id="CHEBI:17368"/>
        <dbReference type="ChEBI" id="CHEBI:17596"/>
        <dbReference type="ChEBI" id="CHEBI:43474"/>
        <dbReference type="ChEBI" id="CHEBI:57720"/>
        <dbReference type="EC" id="2.4.2.1"/>
    </reaction>
    <physiologicalReaction direction="left-to-right" evidence="1">
        <dbReference type="Rhea" id="RHEA:27647"/>
    </physiologicalReaction>
</comment>
<evidence type="ECO:0000256" key="10">
    <source>
        <dbReference type="RuleBase" id="RU361274"/>
    </source>
</evidence>
<accession>A0ABV4BFU7</accession>
<dbReference type="InterPro" id="IPR003730">
    <property type="entry name" value="Cu_polyphenol_OxRdtase"/>
</dbReference>
<name>A0ABV4BFU7_9GAMM</name>
<dbReference type="CDD" id="cd16833">
    <property type="entry name" value="YfiH"/>
    <property type="match status" value="1"/>
</dbReference>
<evidence type="ECO:0000256" key="8">
    <source>
        <dbReference type="ARBA" id="ARBA00048968"/>
    </source>
</evidence>
<evidence type="ECO:0000313" key="12">
    <source>
        <dbReference type="Proteomes" id="UP001564408"/>
    </source>
</evidence>
<evidence type="ECO:0000256" key="1">
    <source>
        <dbReference type="ARBA" id="ARBA00000553"/>
    </source>
</evidence>
<proteinExistence type="inferred from homology"/>
<dbReference type="SUPFAM" id="SSF64438">
    <property type="entry name" value="CNF1/YfiH-like putative cysteine hydrolases"/>
    <property type="match status" value="1"/>
</dbReference>
<comment type="catalytic activity">
    <reaction evidence="8">
        <text>adenosine + phosphate = alpha-D-ribose 1-phosphate + adenine</text>
        <dbReference type="Rhea" id="RHEA:27642"/>
        <dbReference type="ChEBI" id="CHEBI:16335"/>
        <dbReference type="ChEBI" id="CHEBI:16708"/>
        <dbReference type="ChEBI" id="CHEBI:43474"/>
        <dbReference type="ChEBI" id="CHEBI:57720"/>
        <dbReference type="EC" id="2.4.2.1"/>
    </reaction>
    <physiologicalReaction direction="left-to-right" evidence="8">
        <dbReference type="Rhea" id="RHEA:27643"/>
    </physiologicalReaction>
</comment>
<evidence type="ECO:0000256" key="5">
    <source>
        <dbReference type="ARBA" id="ARBA00022801"/>
    </source>
</evidence>
<evidence type="ECO:0000256" key="6">
    <source>
        <dbReference type="ARBA" id="ARBA00022833"/>
    </source>
</evidence>
<evidence type="ECO:0000313" key="11">
    <source>
        <dbReference type="EMBL" id="MEY6433415.1"/>
    </source>
</evidence>
<evidence type="ECO:0000256" key="3">
    <source>
        <dbReference type="ARBA" id="ARBA00022679"/>
    </source>
</evidence>
<keyword evidence="3" id="KW-0808">Transferase</keyword>
<dbReference type="InterPro" id="IPR038371">
    <property type="entry name" value="Cu_polyphenol_OxRdtase_sf"/>
</dbReference>
<dbReference type="Gene3D" id="3.60.140.10">
    <property type="entry name" value="CNF1/YfiH-like putative cysteine hydrolases"/>
    <property type="match status" value="1"/>
</dbReference>
<comment type="catalytic activity">
    <reaction evidence="7">
        <text>adenosine + H2O + H(+) = inosine + NH4(+)</text>
        <dbReference type="Rhea" id="RHEA:24408"/>
        <dbReference type="ChEBI" id="CHEBI:15377"/>
        <dbReference type="ChEBI" id="CHEBI:15378"/>
        <dbReference type="ChEBI" id="CHEBI:16335"/>
        <dbReference type="ChEBI" id="CHEBI:17596"/>
        <dbReference type="ChEBI" id="CHEBI:28938"/>
        <dbReference type="EC" id="3.5.4.4"/>
    </reaction>
    <physiologicalReaction direction="left-to-right" evidence="7">
        <dbReference type="Rhea" id="RHEA:24409"/>
    </physiologicalReaction>
</comment>
<organism evidence="11 12">
    <name type="scientific">Thioalkalicoccus limnaeus</name>
    <dbReference type="NCBI Taxonomy" id="120681"/>
    <lineage>
        <taxon>Bacteria</taxon>
        <taxon>Pseudomonadati</taxon>
        <taxon>Pseudomonadota</taxon>
        <taxon>Gammaproteobacteria</taxon>
        <taxon>Chromatiales</taxon>
        <taxon>Chromatiaceae</taxon>
        <taxon>Thioalkalicoccus</taxon>
    </lineage>
</organism>
<protein>
    <recommendedName>
        <fullName evidence="10">Purine nucleoside phosphorylase</fullName>
    </recommendedName>
</protein>
<evidence type="ECO:0000256" key="4">
    <source>
        <dbReference type="ARBA" id="ARBA00022723"/>
    </source>
</evidence>
<keyword evidence="5" id="KW-0378">Hydrolase</keyword>
<keyword evidence="4" id="KW-0479">Metal-binding</keyword>
<dbReference type="Pfam" id="PF02578">
    <property type="entry name" value="Cu-oxidase_4"/>
    <property type="match status" value="1"/>
</dbReference>
<dbReference type="EMBL" id="JBDKXB010000021">
    <property type="protein sequence ID" value="MEY6433415.1"/>
    <property type="molecule type" value="Genomic_DNA"/>
</dbReference>
<dbReference type="PANTHER" id="PTHR30616">
    <property type="entry name" value="UNCHARACTERIZED PROTEIN YFIH"/>
    <property type="match status" value="1"/>
</dbReference>
<keyword evidence="6" id="KW-0862">Zinc</keyword>